<comment type="caution">
    <text evidence="9">The sequence shown here is derived from an EMBL/GenBank/DDBJ whole genome shotgun (WGS) entry which is preliminary data.</text>
</comment>
<evidence type="ECO:0000256" key="1">
    <source>
        <dbReference type="ARBA" id="ARBA00004141"/>
    </source>
</evidence>
<keyword evidence="4 7" id="KW-0472">Membrane</keyword>
<feature type="transmembrane region" description="Helical" evidence="7">
    <location>
        <begin position="31"/>
        <end position="53"/>
    </location>
</feature>
<evidence type="ECO:0000313" key="10">
    <source>
        <dbReference type="Proteomes" id="UP000660729"/>
    </source>
</evidence>
<dbReference type="Pfam" id="PF20684">
    <property type="entry name" value="Fung_rhodopsin"/>
    <property type="match status" value="1"/>
</dbReference>
<dbReference type="Proteomes" id="UP000660729">
    <property type="component" value="Unassembled WGS sequence"/>
</dbReference>
<proteinExistence type="inferred from homology"/>
<dbReference type="PANTHER" id="PTHR33048">
    <property type="entry name" value="PTH11-LIKE INTEGRAL MEMBRANE PROTEIN (AFU_ORTHOLOGUE AFUA_5G11245)"/>
    <property type="match status" value="1"/>
</dbReference>
<keyword evidence="3 7" id="KW-1133">Transmembrane helix</keyword>
<evidence type="ECO:0000256" key="6">
    <source>
        <dbReference type="SAM" id="MobiDB-lite"/>
    </source>
</evidence>
<dbReference type="PANTHER" id="PTHR33048:SF124">
    <property type="entry name" value="INTEGRAL MEMBRANE PROTEIN"/>
    <property type="match status" value="1"/>
</dbReference>
<reference evidence="9" key="1">
    <citation type="submission" date="2020-04" db="EMBL/GenBank/DDBJ databases">
        <title>Draft genome resource of the tomato pathogen Pseudocercospora fuligena.</title>
        <authorList>
            <person name="Zaccaron A."/>
        </authorList>
    </citation>
    <scope>NUCLEOTIDE SEQUENCE</scope>
    <source>
        <strain evidence="9">PF001</strain>
    </source>
</reference>
<evidence type="ECO:0000256" key="2">
    <source>
        <dbReference type="ARBA" id="ARBA00022692"/>
    </source>
</evidence>
<dbReference type="OrthoDB" id="5342292at2759"/>
<evidence type="ECO:0000256" key="7">
    <source>
        <dbReference type="SAM" id="Phobius"/>
    </source>
</evidence>
<feature type="transmembrane region" description="Helical" evidence="7">
    <location>
        <begin position="143"/>
        <end position="166"/>
    </location>
</feature>
<organism evidence="9 10">
    <name type="scientific">Pseudocercospora fuligena</name>
    <dbReference type="NCBI Taxonomy" id="685502"/>
    <lineage>
        <taxon>Eukaryota</taxon>
        <taxon>Fungi</taxon>
        <taxon>Dikarya</taxon>
        <taxon>Ascomycota</taxon>
        <taxon>Pezizomycotina</taxon>
        <taxon>Dothideomycetes</taxon>
        <taxon>Dothideomycetidae</taxon>
        <taxon>Mycosphaerellales</taxon>
        <taxon>Mycosphaerellaceae</taxon>
        <taxon>Pseudocercospora</taxon>
    </lineage>
</organism>
<feature type="domain" description="Rhodopsin" evidence="8">
    <location>
        <begin position="49"/>
        <end position="287"/>
    </location>
</feature>
<evidence type="ECO:0000256" key="5">
    <source>
        <dbReference type="ARBA" id="ARBA00038359"/>
    </source>
</evidence>
<dbReference type="GO" id="GO:0016020">
    <property type="term" value="C:membrane"/>
    <property type="evidence" value="ECO:0007669"/>
    <property type="project" value="UniProtKB-SubCell"/>
</dbReference>
<feature type="transmembrane region" description="Helical" evidence="7">
    <location>
        <begin position="106"/>
        <end position="131"/>
    </location>
</feature>
<protein>
    <submittedName>
        <fullName evidence="9">Satratoxin biosynthesis SC1 cluster protein 4</fullName>
    </submittedName>
</protein>
<evidence type="ECO:0000256" key="3">
    <source>
        <dbReference type="ARBA" id="ARBA00022989"/>
    </source>
</evidence>
<dbReference type="EMBL" id="JABCIY010000004">
    <property type="protein sequence ID" value="KAF7197933.1"/>
    <property type="molecule type" value="Genomic_DNA"/>
</dbReference>
<comment type="similarity">
    <text evidence="5">Belongs to the SAT4 family.</text>
</comment>
<gene>
    <name evidence="9" type="ORF">HII31_00647</name>
</gene>
<dbReference type="InterPro" id="IPR052337">
    <property type="entry name" value="SAT4-like"/>
</dbReference>
<keyword evidence="2 7" id="KW-0812">Transmembrane</keyword>
<feature type="region of interest" description="Disordered" evidence="6">
    <location>
        <begin position="374"/>
        <end position="448"/>
    </location>
</feature>
<feature type="transmembrane region" description="Helical" evidence="7">
    <location>
        <begin position="263"/>
        <end position="286"/>
    </location>
</feature>
<evidence type="ECO:0000259" key="8">
    <source>
        <dbReference type="Pfam" id="PF20684"/>
    </source>
</evidence>
<feature type="transmembrane region" description="Helical" evidence="7">
    <location>
        <begin position="225"/>
        <end position="243"/>
    </location>
</feature>
<name>A0A8H6RW29_9PEZI</name>
<evidence type="ECO:0000313" key="9">
    <source>
        <dbReference type="EMBL" id="KAF7197933.1"/>
    </source>
</evidence>
<feature type="transmembrane region" description="Helical" evidence="7">
    <location>
        <begin position="194"/>
        <end position="213"/>
    </location>
</feature>
<comment type="subcellular location">
    <subcellularLocation>
        <location evidence="1">Membrane</location>
        <topology evidence="1">Multi-pass membrane protein</topology>
    </subcellularLocation>
</comment>
<dbReference type="AlphaFoldDB" id="A0A8H6RW29"/>
<feature type="transmembrane region" description="Helical" evidence="7">
    <location>
        <begin position="65"/>
        <end position="86"/>
    </location>
</feature>
<keyword evidence="10" id="KW-1185">Reference proteome</keyword>
<accession>A0A8H6RW29</accession>
<dbReference type="InterPro" id="IPR049326">
    <property type="entry name" value="Rhodopsin_dom_fungi"/>
</dbReference>
<evidence type="ECO:0000256" key="4">
    <source>
        <dbReference type="ARBA" id="ARBA00023136"/>
    </source>
</evidence>
<sequence length="448" mass="49436">MATDLSHVPAAPAPAGYEVDFSNPKTKHNGAGIIISIVGMVLSTLFILLRVYTKTFLARMFGIDDIAMVLAWLISIGLQIMVVYLWSVPSIGIHMFEAYLPVVNNAVLLISVCSILYIPLMALAKFSLLLFYRRLSMETWFRWAVYGTMIFVIGYSIALFFGLLFACTPLEMNWDITITDGHCANKGKMYLSTAGLNAATDVILLVMPIPMVLKLQVPVRQKIGLLAMFTIGSLTLVTSLVRLSLLPPMVSATDVTYAISTPAIWICIEANLVIICGCLPILRLFFRHVAPRLIGEYSGGSGHRDKKAPVGGLSIAELSNLDRTKRSQRSRVRNEWNQWEREMAEDDGSEDFIVDEKTGRVVAAAPSIKKKKSGACRSEYSEPERQESVALGERPMPPTPYSQFGGNRPTDFGFPACDDKRDAPGTPNYVVGRNPEGRFSLQPPPHAI</sequence>